<protein>
    <submittedName>
        <fullName evidence="2">ORF2</fullName>
    </submittedName>
</protein>
<organism evidence="2">
    <name type="scientific">Plasmopara viticola lesion associated amalga like virus 1</name>
    <dbReference type="NCBI Taxonomy" id="2692081"/>
    <lineage>
        <taxon>Viruses</taxon>
        <taxon>Riboviria</taxon>
        <taxon>Orthornavirae</taxon>
        <taxon>Pisuviricota</taxon>
        <taxon>Duplopiviricetes</taxon>
        <taxon>Durnavirales</taxon>
        <taxon>Amalgaviridae</taxon>
    </lineage>
</organism>
<name>A0A6B9Q4Q1_9VIRU</name>
<proteinExistence type="predicted"/>
<sequence length="275" mass="31517">MTRPARDEYYKVVNTTRKKPYADRVEFAKAQTQFNAVVRFCLIVESNTLDKKVASKVVRTLKLVKGLTEFDLKVPAAWRGAFNDPERMLALMDDEDAINNIRFTLVPKKEQILDTEQRSGSLLLQFFESERSKVISQYDDQEKTLMDALKKIRAEKKEFLTEVNTALPTYKKIRDAREIQLTNQERTSAINHYESSTELSSRFTTEAYLLAVRNNKAQREERTLFREFAKMGPEDDIRRRIDDAAAKATATVTVPKPTSGPRPASVSIDADLLEV</sequence>
<dbReference type="EMBL" id="MN551124">
    <property type="protein sequence ID" value="QHD64762.1"/>
    <property type="molecule type" value="Genomic_RNA"/>
</dbReference>
<reference evidence="2" key="1">
    <citation type="journal article" date="2020" name="Virus Evol.">
        <title>Analysis of the virome associated to grapevine downy mildew lesions reveals new mycovirus lineages.</title>
        <authorList>
            <person name="Chiapello M."/>
            <person name="Rodriguez-Romero J."/>
            <person name="Ayllon M.A."/>
            <person name="Turina M."/>
        </authorList>
    </citation>
    <scope>NUCLEOTIDE SEQUENCE</scope>
    <source>
        <strain evidence="2">DMG-A-DN27453</strain>
    </source>
</reference>
<accession>A0A6B9Q4Q1</accession>
<evidence type="ECO:0000313" key="2">
    <source>
        <dbReference type="EMBL" id="QHD64762.1"/>
    </source>
</evidence>
<feature type="region of interest" description="Disordered" evidence="1">
    <location>
        <begin position="253"/>
        <end position="275"/>
    </location>
</feature>
<evidence type="ECO:0000256" key="1">
    <source>
        <dbReference type="SAM" id="MobiDB-lite"/>
    </source>
</evidence>